<dbReference type="PROSITE" id="PS50949">
    <property type="entry name" value="HTH_GNTR"/>
    <property type="match status" value="1"/>
</dbReference>
<dbReference type="GO" id="GO:0003700">
    <property type="term" value="F:DNA-binding transcription factor activity"/>
    <property type="evidence" value="ECO:0007669"/>
    <property type="project" value="InterPro"/>
</dbReference>
<name>A0A345NNR9_9MICO</name>
<dbReference type="InterPro" id="IPR011711">
    <property type="entry name" value="GntR_C"/>
</dbReference>
<dbReference type="PANTHER" id="PTHR43537:SF5">
    <property type="entry name" value="UXU OPERON TRANSCRIPTIONAL REGULATOR"/>
    <property type="match status" value="1"/>
</dbReference>
<accession>A0A345NNR9</accession>
<dbReference type="PANTHER" id="PTHR43537">
    <property type="entry name" value="TRANSCRIPTIONAL REGULATOR, GNTR FAMILY"/>
    <property type="match status" value="1"/>
</dbReference>
<dbReference type="InterPro" id="IPR036390">
    <property type="entry name" value="WH_DNA-bd_sf"/>
</dbReference>
<dbReference type="InterPro" id="IPR008920">
    <property type="entry name" value="TF_FadR/GntR_C"/>
</dbReference>
<sequence>MQATAWRAGRPLLEGGIEEPPALGGLVRDRLRDAVMSGEIPPGARLRQVALARTLGVSRMPVRDAISALVAESLLVELPGGGVGVPVLTAADVQSLLSVREVLERHALQALVGHARTGGHSPAVVSPPAETATADAHVRFHRTLCQAAGDRYLTSALATVWPSLGRLMHGAGRLPEHVVALDATLHRLLLVGDRRRAATVLEEQFALVRRWLDLDARGPLTLRCEEVG</sequence>
<evidence type="ECO:0000313" key="6">
    <source>
        <dbReference type="Proteomes" id="UP000253790"/>
    </source>
</evidence>
<dbReference type="Gene3D" id="1.10.10.10">
    <property type="entry name" value="Winged helix-like DNA-binding domain superfamily/Winged helix DNA-binding domain"/>
    <property type="match status" value="1"/>
</dbReference>
<dbReference type="OrthoDB" id="9816161at2"/>
<evidence type="ECO:0000259" key="4">
    <source>
        <dbReference type="PROSITE" id="PS50949"/>
    </source>
</evidence>
<dbReference type="SMART" id="SM00345">
    <property type="entry name" value="HTH_GNTR"/>
    <property type="match status" value="1"/>
</dbReference>
<dbReference type="SUPFAM" id="SSF46785">
    <property type="entry name" value="Winged helix' DNA-binding domain"/>
    <property type="match status" value="1"/>
</dbReference>
<dbReference type="Pfam" id="PF07729">
    <property type="entry name" value="FCD"/>
    <property type="match status" value="1"/>
</dbReference>
<evidence type="ECO:0000256" key="1">
    <source>
        <dbReference type="ARBA" id="ARBA00023015"/>
    </source>
</evidence>
<dbReference type="SUPFAM" id="SSF48008">
    <property type="entry name" value="GntR ligand-binding domain-like"/>
    <property type="match status" value="1"/>
</dbReference>
<reference evidence="5 6" key="1">
    <citation type="submission" date="2018-07" db="EMBL/GenBank/DDBJ databases">
        <title>Complete genome sequencing of Ornithinimicrobium sp. AMA3305.</title>
        <authorList>
            <person name="Bae J.-W."/>
        </authorList>
    </citation>
    <scope>NUCLEOTIDE SEQUENCE [LARGE SCALE GENOMIC DNA]</scope>
    <source>
        <strain evidence="5 6">AMA3305</strain>
    </source>
</reference>
<dbReference type="InterPro" id="IPR000524">
    <property type="entry name" value="Tscrpt_reg_HTH_GntR"/>
</dbReference>
<keyword evidence="6" id="KW-1185">Reference proteome</keyword>
<dbReference type="Gene3D" id="1.20.120.530">
    <property type="entry name" value="GntR ligand-binding domain-like"/>
    <property type="match status" value="1"/>
</dbReference>
<dbReference type="Pfam" id="PF00392">
    <property type="entry name" value="GntR"/>
    <property type="match status" value="1"/>
</dbReference>
<protein>
    <submittedName>
        <fullName evidence="5">GntR family transcriptional regulator</fullName>
    </submittedName>
</protein>
<keyword evidence="1" id="KW-0805">Transcription regulation</keyword>
<proteinExistence type="predicted"/>
<dbReference type="AlphaFoldDB" id="A0A345NNR9"/>
<organism evidence="5 6">
    <name type="scientific">Ornithinimicrobium avium</name>
    <dbReference type="NCBI Taxonomy" id="2283195"/>
    <lineage>
        <taxon>Bacteria</taxon>
        <taxon>Bacillati</taxon>
        <taxon>Actinomycetota</taxon>
        <taxon>Actinomycetes</taxon>
        <taxon>Micrococcales</taxon>
        <taxon>Ornithinimicrobiaceae</taxon>
        <taxon>Ornithinimicrobium</taxon>
    </lineage>
</organism>
<dbReference type="Proteomes" id="UP000253790">
    <property type="component" value="Chromosome"/>
</dbReference>
<dbReference type="InterPro" id="IPR036388">
    <property type="entry name" value="WH-like_DNA-bd_sf"/>
</dbReference>
<feature type="domain" description="HTH gntR-type" evidence="4">
    <location>
        <begin position="21"/>
        <end position="88"/>
    </location>
</feature>
<dbReference type="KEGG" id="orn:DV701_11585"/>
<keyword evidence="2" id="KW-0238">DNA-binding</keyword>
<evidence type="ECO:0000256" key="2">
    <source>
        <dbReference type="ARBA" id="ARBA00023125"/>
    </source>
</evidence>
<dbReference type="GO" id="GO:0003677">
    <property type="term" value="F:DNA binding"/>
    <property type="evidence" value="ECO:0007669"/>
    <property type="project" value="UniProtKB-KW"/>
</dbReference>
<gene>
    <name evidence="5" type="ORF">DV701_11585</name>
</gene>
<evidence type="ECO:0000256" key="3">
    <source>
        <dbReference type="ARBA" id="ARBA00023163"/>
    </source>
</evidence>
<keyword evidence="3" id="KW-0804">Transcription</keyword>
<dbReference type="EMBL" id="CP031229">
    <property type="protein sequence ID" value="AXH96677.1"/>
    <property type="molecule type" value="Genomic_DNA"/>
</dbReference>
<dbReference type="RefSeq" id="WP_114928438.1">
    <property type="nucleotide sequence ID" value="NZ_CP031229.1"/>
</dbReference>
<evidence type="ECO:0000313" key="5">
    <source>
        <dbReference type="EMBL" id="AXH96677.1"/>
    </source>
</evidence>